<dbReference type="Proteomes" id="UP000034733">
    <property type="component" value="Unassembled WGS sequence"/>
</dbReference>
<reference evidence="4 5" key="1">
    <citation type="journal article" date="2015" name="ISME J.">
        <title>Genomic and phenotypic differentiation among Methanosarcina mazei populations from Columbia River sediment.</title>
        <authorList>
            <person name="Youngblut N.D."/>
            <person name="Wirth J.S."/>
            <person name="Henriksen J.R."/>
            <person name="Smith M."/>
            <person name="Simon H."/>
            <person name="Metcalf W.W."/>
            <person name="Whitaker R.J."/>
        </authorList>
    </citation>
    <scope>NUCLEOTIDE SEQUENCE [LARGE SCALE GENOMIC DNA]</scope>
    <source>
        <strain evidence="1 5">1.F.A.1A.3</strain>
        <strain evidence="2 6">1.F.A.1B.3</strain>
        <strain evidence="3 4">1.F.A.1B.4</strain>
    </source>
</reference>
<evidence type="ECO:0000313" key="1">
    <source>
        <dbReference type="EMBL" id="KKH14981.1"/>
    </source>
</evidence>
<dbReference type="Proteomes" id="UP000034064">
    <property type="component" value="Unassembled WGS sequence"/>
</dbReference>
<evidence type="ECO:0000313" key="5">
    <source>
        <dbReference type="Proteomes" id="UP000034064"/>
    </source>
</evidence>
<dbReference type="EMBL" id="JJQC01000141">
    <property type="protein sequence ID" value="KKH17515.1"/>
    <property type="molecule type" value="Genomic_DNA"/>
</dbReference>
<dbReference type="Proteomes" id="UP000033987">
    <property type="component" value="Unassembled WGS sequence"/>
</dbReference>
<dbReference type="RefSeq" id="WP_048044982.1">
    <property type="nucleotide sequence ID" value="NZ_JJQA01000093.1"/>
</dbReference>
<organism evidence="1 5">
    <name type="scientific">Methanosarcina mazei</name>
    <name type="common">Methanosarcina frisia</name>
    <dbReference type="NCBI Taxonomy" id="2209"/>
    <lineage>
        <taxon>Archaea</taxon>
        <taxon>Methanobacteriati</taxon>
        <taxon>Methanobacteriota</taxon>
        <taxon>Stenosarchaea group</taxon>
        <taxon>Methanomicrobia</taxon>
        <taxon>Methanosarcinales</taxon>
        <taxon>Methanosarcinaceae</taxon>
        <taxon>Methanosarcina</taxon>
    </lineage>
</organism>
<proteinExistence type="predicted"/>
<evidence type="ECO:0000313" key="4">
    <source>
        <dbReference type="Proteomes" id="UP000033987"/>
    </source>
</evidence>
<protein>
    <recommendedName>
        <fullName evidence="7">Restriction endonuclease</fullName>
    </recommendedName>
</protein>
<dbReference type="AlphaFoldDB" id="A0A0F8NB05"/>
<sequence>MFSTINDMDVKCSKLSCLLKSSDVKIKIFEEYKDKAEELLEVETLIHDLNHLGCRGLEAKFESVDDNEKFKPTVSELKVAKILLNNKYDVELLSEKDPRFKKTKKKTYKSPDIICIDNDSKICIEVTSLKNRTEFEDFLSIFLSSDLTDKWTEVPVPGLMKSVENQQIDDKNKVKDFPNELTKNPFIIAIEIHEWGINNKDIIRILYGTICCFGSNTMNIPEENYEKLKLEDWEKVNTEVQTRDSWIKIQKAISKGWELFLSKYFLIPNSSNNSYIKKEGIFVLEASKG</sequence>
<accession>A0A0F8NB05</accession>
<evidence type="ECO:0008006" key="7">
    <source>
        <dbReference type="Google" id="ProtNLM"/>
    </source>
</evidence>
<dbReference type="PATRIC" id="fig|2209.48.peg.481"/>
<name>A0A0F8NB05_METMZ</name>
<dbReference type="EMBL" id="JJQA01000093">
    <property type="protein sequence ID" value="KKH14981.1"/>
    <property type="molecule type" value="Genomic_DNA"/>
</dbReference>
<dbReference type="EMBL" id="JJQB01000132">
    <property type="protein sequence ID" value="KKH16183.1"/>
    <property type="molecule type" value="Genomic_DNA"/>
</dbReference>
<evidence type="ECO:0000313" key="2">
    <source>
        <dbReference type="EMBL" id="KKH16183.1"/>
    </source>
</evidence>
<comment type="caution">
    <text evidence="1">The sequence shown here is derived from an EMBL/GenBank/DDBJ whole genome shotgun (WGS) entry which is preliminary data.</text>
</comment>
<evidence type="ECO:0000313" key="3">
    <source>
        <dbReference type="EMBL" id="KKH17515.1"/>
    </source>
</evidence>
<evidence type="ECO:0000313" key="6">
    <source>
        <dbReference type="Proteomes" id="UP000034733"/>
    </source>
</evidence>
<gene>
    <name evidence="1" type="ORF">DU44_02360</name>
    <name evidence="2" type="ORF">DU48_01260</name>
    <name evidence="3" type="ORF">DU65_02385</name>
</gene>